<dbReference type="AlphaFoldDB" id="A0A371B6Z0"/>
<dbReference type="RefSeq" id="WP_115515241.1">
    <property type="nucleotide sequence ID" value="NZ_QRGO01000001.1"/>
</dbReference>
<reference evidence="4" key="1">
    <citation type="submission" date="2018-08" db="EMBL/GenBank/DDBJ databases">
        <authorList>
            <person name="Kim S.-J."/>
            <person name="Jung G.-Y."/>
        </authorList>
    </citation>
    <scope>NUCLEOTIDE SEQUENCE [LARGE SCALE GENOMIC DNA]</scope>
    <source>
        <strain evidence="4">GY_H</strain>
    </source>
</reference>
<name>A0A371B6Z0_9BRAD</name>
<dbReference type="Proteomes" id="UP000263993">
    <property type="component" value="Unassembled WGS sequence"/>
</dbReference>
<comment type="similarity">
    <text evidence="1">Belongs to the 4-hydroxybenzoyl-CoA thioesterase family.</text>
</comment>
<dbReference type="GO" id="GO:0047617">
    <property type="term" value="F:fatty acyl-CoA hydrolase activity"/>
    <property type="evidence" value="ECO:0007669"/>
    <property type="project" value="TreeGrafter"/>
</dbReference>
<protein>
    <submittedName>
        <fullName evidence="3">Acyl-CoA thioesterase</fullName>
    </submittedName>
</protein>
<dbReference type="CDD" id="cd00586">
    <property type="entry name" value="4HBT"/>
    <property type="match status" value="1"/>
</dbReference>
<dbReference type="Gene3D" id="3.10.129.10">
    <property type="entry name" value="Hotdog Thioesterase"/>
    <property type="match status" value="1"/>
</dbReference>
<evidence type="ECO:0000313" key="3">
    <source>
        <dbReference type="EMBL" id="RDV03213.1"/>
    </source>
</evidence>
<gene>
    <name evidence="3" type="ORF">DXH78_00560</name>
</gene>
<dbReference type="OrthoDB" id="9799036at2"/>
<accession>A0A371B6Z0</accession>
<dbReference type="PANTHER" id="PTHR31793">
    <property type="entry name" value="4-HYDROXYBENZOYL-COA THIOESTERASE FAMILY MEMBER"/>
    <property type="match status" value="1"/>
</dbReference>
<dbReference type="EMBL" id="QRGO01000001">
    <property type="protein sequence ID" value="RDV03213.1"/>
    <property type="molecule type" value="Genomic_DNA"/>
</dbReference>
<keyword evidence="4" id="KW-1185">Reference proteome</keyword>
<dbReference type="InterPro" id="IPR050563">
    <property type="entry name" value="4-hydroxybenzoyl-CoA_TE"/>
</dbReference>
<proteinExistence type="inferred from homology"/>
<dbReference type="PANTHER" id="PTHR31793:SF27">
    <property type="entry name" value="NOVEL THIOESTERASE SUPERFAMILY DOMAIN AND SAPOSIN A-TYPE DOMAIN CONTAINING PROTEIN (0610012H03RIK)"/>
    <property type="match status" value="1"/>
</dbReference>
<dbReference type="InterPro" id="IPR029069">
    <property type="entry name" value="HotDog_dom_sf"/>
</dbReference>
<organism evidence="3 4">
    <name type="scientific">Undibacter mobilis</name>
    <dbReference type="NCBI Taxonomy" id="2292256"/>
    <lineage>
        <taxon>Bacteria</taxon>
        <taxon>Pseudomonadati</taxon>
        <taxon>Pseudomonadota</taxon>
        <taxon>Alphaproteobacteria</taxon>
        <taxon>Hyphomicrobiales</taxon>
        <taxon>Nitrobacteraceae</taxon>
        <taxon>Undibacter</taxon>
    </lineage>
</organism>
<keyword evidence="2" id="KW-0378">Hydrolase</keyword>
<sequence length="137" mass="15302">MNRSDYADWTMDTIRFADTDKLGHVNNAAFSTFLETGRTHFLLDPVKPMGQPGTTFVIAKLILDFKAEMHWPGQAHIGTRCKSIGRSSFVLEQVILQGDTVAALAETVMVMFDETTRKSTPLLDITIARLKQMQVAL</sequence>
<dbReference type="SUPFAM" id="SSF54637">
    <property type="entry name" value="Thioesterase/thiol ester dehydrase-isomerase"/>
    <property type="match status" value="1"/>
</dbReference>
<comment type="caution">
    <text evidence="3">The sequence shown here is derived from an EMBL/GenBank/DDBJ whole genome shotgun (WGS) entry which is preliminary data.</text>
</comment>
<evidence type="ECO:0000256" key="2">
    <source>
        <dbReference type="ARBA" id="ARBA00022801"/>
    </source>
</evidence>
<evidence type="ECO:0000313" key="4">
    <source>
        <dbReference type="Proteomes" id="UP000263993"/>
    </source>
</evidence>
<dbReference type="Pfam" id="PF13279">
    <property type="entry name" value="4HBT_2"/>
    <property type="match status" value="1"/>
</dbReference>
<evidence type="ECO:0000256" key="1">
    <source>
        <dbReference type="ARBA" id="ARBA00005953"/>
    </source>
</evidence>